<keyword evidence="7 16" id="KW-0963">Cytoplasm</keyword>
<comment type="pathway">
    <text evidence="2">Protein modification; protein ubiquitination.</text>
</comment>
<keyword evidence="10 16" id="KW-0833">Ubl conjugation pathway</keyword>
<evidence type="ECO:0000256" key="1">
    <source>
        <dbReference type="ARBA" id="ARBA00000485"/>
    </source>
</evidence>
<keyword evidence="13 16" id="KW-0072">Autophagy</keyword>
<keyword evidence="17" id="KW-1133">Transmembrane helix</keyword>
<comment type="subcellular location">
    <subcellularLocation>
        <location evidence="16">Cytoplasm</location>
    </subcellularLocation>
    <subcellularLocation>
        <location evidence="16">Preautophagosomal structure</location>
    </subcellularLocation>
</comment>
<sequence>MALKRIQKELQDLGRDPPAQCSAGPVGDDLFHWQATIMGPPESPYQGGVFFLTIHFPTDYPFKPPKVAFTTRIYHPNINSNGSICLDILRSQWSPALTISKVLLSICSLLCDPNPDDPLVPEIARIYKTDRDRYLSRLNTLCCCIFSILLSASYSFALQTGYDCIDLLRIIFGQFTCRIERITKVETVGDCCWLSLGHESFQQGYSNAYQGQLLLFNTLEKFKGLDRKALLRAETEKIWNLIESKEWLEHPDRLTTFTFTAYADLKKYHYYYWNCFPTLCFPSDINEEVALAAVDERLMHYFDKNNAHVFLRDSDGNCWPLSKIMEVSDPSEVKVVYADPSPKRGHAGWPLRNLIAALAHLKPSWKWCSFISLRGADQLNEFKISWGATEVSGIPSCVGWERTNEGKMVPQFADLRRQFDPKKLMEQAVGLNLSLIKWRLVPEMRLERYSSLKVLIFGAGTLGCNVARCLIGWNVKKITFVDNSSVSYSNPVRQSLSEFEDARESRGKSETAAAALRRIYPSIDAQAVRMTVPMPGHTVSCSEEAALERDVALVDELVAEHDVIFLALDSREARWLPTVLATKHRKMAFSVALGFDNYVVIRHGVRSSTSNQPSSSGTLSVREGTVIPYSELACYFCSDVTAPGNSTADRTLDQQCTVTRPGLSMIASGVAVELLSSVLQHPDPLAAPANIGEPDDSSSLLGATPHQVRGFLSRFNQMTPCVRRFEKCVACGDIVASEYLSRGAELVKEVMNSPSYLEKLTGLDQLQASIDSVCIEFSDNDSVMSL</sequence>
<dbReference type="GO" id="GO:0015031">
    <property type="term" value="P:protein transport"/>
    <property type="evidence" value="ECO:0007669"/>
    <property type="project" value="UniProtKB-UniRule"/>
</dbReference>
<dbReference type="GO" id="GO:0005524">
    <property type="term" value="F:ATP binding"/>
    <property type="evidence" value="ECO:0007669"/>
    <property type="project" value="UniProtKB-KW"/>
</dbReference>
<evidence type="ECO:0000256" key="13">
    <source>
        <dbReference type="ARBA" id="ARBA00023006"/>
    </source>
</evidence>
<evidence type="ECO:0000256" key="5">
    <source>
        <dbReference type="ARBA" id="ARBA00017647"/>
    </source>
</evidence>
<dbReference type="STRING" id="51031.W2T929"/>
<evidence type="ECO:0000256" key="10">
    <source>
        <dbReference type="ARBA" id="ARBA00022786"/>
    </source>
</evidence>
<dbReference type="GO" id="GO:0008641">
    <property type="term" value="F:ubiquitin-like modifier activating enzyme activity"/>
    <property type="evidence" value="ECO:0007669"/>
    <property type="project" value="InterPro"/>
</dbReference>
<dbReference type="Gene3D" id="3.40.140.70">
    <property type="entry name" value="Ubiquitin-like modifier-activating enzyme ATG7 N-terminal domain"/>
    <property type="match status" value="1"/>
</dbReference>
<dbReference type="InterPro" id="IPR035985">
    <property type="entry name" value="Ubiquitin-activating_enz"/>
</dbReference>
<dbReference type="PROSITE" id="PS00183">
    <property type="entry name" value="UBC_1"/>
    <property type="match status" value="1"/>
</dbReference>
<feature type="domain" description="UBC core" evidence="18">
    <location>
        <begin position="1"/>
        <end position="147"/>
    </location>
</feature>
<dbReference type="Gene3D" id="3.10.110.10">
    <property type="entry name" value="Ubiquitin Conjugating Enzyme"/>
    <property type="match status" value="1"/>
</dbReference>
<evidence type="ECO:0000313" key="19">
    <source>
        <dbReference type="EMBL" id="ETN78119.1"/>
    </source>
</evidence>
<keyword evidence="8" id="KW-0808">Transferase</keyword>
<evidence type="ECO:0000256" key="12">
    <source>
        <dbReference type="ARBA" id="ARBA00022927"/>
    </source>
</evidence>
<dbReference type="Pfam" id="PF00179">
    <property type="entry name" value="UQ_con"/>
    <property type="match status" value="1"/>
</dbReference>
<dbReference type="FunFam" id="3.40.50.720:FF:000395">
    <property type="entry name" value="ubiquitin-like modifier-activating enzyme ATG7"/>
    <property type="match status" value="1"/>
</dbReference>
<keyword evidence="12 16" id="KW-0653">Protein transport</keyword>
<keyword evidence="9" id="KW-0547">Nucleotide-binding</keyword>
<evidence type="ECO:0000256" key="3">
    <source>
        <dbReference type="ARBA" id="ARBA00010931"/>
    </source>
</evidence>
<dbReference type="PANTHER" id="PTHR24068">
    <property type="entry name" value="UBIQUITIN-CONJUGATING ENZYME E2"/>
    <property type="match status" value="1"/>
</dbReference>
<dbReference type="InterPro" id="IPR000608">
    <property type="entry name" value="UBC"/>
</dbReference>
<dbReference type="Pfam" id="PF00899">
    <property type="entry name" value="ThiF"/>
    <property type="match status" value="1"/>
</dbReference>
<proteinExistence type="inferred from homology"/>
<feature type="active site" description="Glycyl thioester intermediate" evidence="14">
    <location>
        <position position="656"/>
    </location>
</feature>
<evidence type="ECO:0000256" key="14">
    <source>
        <dbReference type="PIRSR" id="PIRSR606285-1"/>
    </source>
</evidence>
<dbReference type="GO" id="GO:0000407">
    <property type="term" value="C:phagophore assembly site"/>
    <property type="evidence" value="ECO:0007669"/>
    <property type="project" value="UniProtKB-SubCell"/>
</dbReference>
<evidence type="ECO:0000256" key="8">
    <source>
        <dbReference type="ARBA" id="ARBA00022679"/>
    </source>
</evidence>
<dbReference type="OMA" id="WSFYYWF"/>
<comment type="subunit">
    <text evidence="4 16">Homodimer.</text>
</comment>
<keyword evidence="11" id="KW-0067">ATP-binding</keyword>
<feature type="transmembrane region" description="Helical" evidence="17">
    <location>
        <begin position="138"/>
        <end position="157"/>
    </location>
</feature>
<dbReference type="InterPro" id="IPR023313">
    <property type="entry name" value="UBQ-conjugating_AS"/>
</dbReference>
<reference evidence="20" key="1">
    <citation type="journal article" date="2014" name="Nat. Genet.">
        <title>Genome of the human hookworm Necator americanus.</title>
        <authorList>
            <person name="Tang Y.T."/>
            <person name="Gao X."/>
            <person name="Rosa B.A."/>
            <person name="Abubucker S."/>
            <person name="Hallsworth-Pepin K."/>
            <person name="Martin J."/>
            <person name="Tyagi R."/>
            <person name="Heizer E."/>
            <person name="Zhang X."/>
            <person name="Bhonagiri-Palsikar V."/>
            <person name="Minx P."/>
            <person name="Warren W.C."/>
            <person name="Wang Q."/>
            <person name="Zhan B."/>
            <person name="Hotez P.J."/>
            <person name="Sternberg P.W."/>
            <person name="Dougall A."/>
            <person name="Gaze S.T."/>
            <person name="Mulvenna J."/>
            <person name="Sotillo J."/>
            <person name="Ranganathan S."/>
            <person name="Rabelo E.M."/>
            <person name="Wilson R.K."/>
            <person name="Felgner P.L."/>
            <person name="Bethony J."/>
            <person name="Hawdon J.M."/>
            <person name="Gasser R.B."/>
            <person name="Loukas A."/>
            <person name="Mitreva M."/>
        </authorList>
    </citation>
    <scope>NUCLEOTIDE SEQUENCE [LARGE SCALE GENOMIC DNA]</scope>
</reference>
<comment type="similarity">
    <text evidence="3 16">Belongs to the ATG7 family.</text>
</comment>
<dbReference type="InterPro" id="IPR032197">
    <property type="entry name" value="Atg7_N"/>
</dbReference>
<accession>W2T929</accession>
<keyword evidence="17" id="KW-0812">Transmembrane</keyword>
<dbReference type="CDD" id="cd23792">
    <property type="entry name" value="UBCc_UBE2D"/>
    <property type="match status" value="1"/>
</dbReference>
<dbReference type="GO" id="GO:0061631">
    <property type="term" value="F:ubiquitin conjugating enzyme activity"/>
    <property type="evidence" value="ECO:0007669"/>
    <property type="project" value="UniProtKB-EC"/>
</dbReference>
<evidence type="ECO:0000259" key="18">
    <source>
        <dbReference type="PROSITE" id="PS50127"/>
    </source>
</evidence>
<dbReference type="InterPro" id="IPR016135">
    <property type="entry name" value="UBQ-conjugating_enzyme/RWD"/>
</dbReference>
<dbReference type="Gene3D" id="3.40.140.100">
    <property type="entry name" value="Ubiquitin-like modifier-activating enzyme ATG7 C-terminal domain"/>
    <property type="match status" value="1"/>
</dbReference>
<keyword evidence="17" id="KW-0472">Membrane</keyword>
<dbReference type="PROSITE" id="PS50127">
    <property type="entry name" value="UBC_2"/>
    <property type="match status" value="1"/>
</dbReference>
<dbReference type="Pfam" id="PF16420">
    <property type="entry name" value="ATG7_N"/>
    <property type="match status" value="1"/>
</dbReference>
<dbReference type="InterPro" id="IPR006285">
    <property type="entry name" value="Atg7"/>
</dbReference>
<dbReference type="SUPFAM" id="SSF69572">
    <property type="entry name" value="Activating enzymes of the ubiquitin-like proteins"/>
    <property type="match status" value="1"/>
</dbReference>
<dbReference type="Gene3D" id="3.40.50.720">
    <property type="entry name" value="NAD(P)-binding Rossmann-like Domain"/>
    <property type="match status" value="1"/>
</dbReference>
<keyword evidence="20" id="KW-1185">Reference proteome</keyword>
<dbReference type="Proteomes" id="UP000053676">
    <property type="component" value="Unassembled WGS sequence"/>
</dbReference>
<name>W2T929_NECAM</name>
<evidence type="ECO:0000256" key="7">
    <source>
        <dbReference type="ARBA" id="ARBA00022490"/>
    </source>
</evidence>
<evidence type="ECO:0000256" key="4">
    <source>
        <dbReference type="ARBA" id="ARBA00011738"/>
    </source>
</evidence>
<evidence type="ECO:0000256" key="16">
    <source>
        <dbReference type="RuleBase" id="RU366022"/>
    </source>
</evidence>
<dbReference type="OrthoDB" id="338614at2759"/>
<evidence type="ECO:0000256" key="11">
    <source>
        <dbReference type="ARBA" id="ARBA00022840"/>
    </source>
</evidence>
<gene>
    <name evidence="19" type="ORF">NECAME_10568</name>
</gene>
<evidence type="ECO:0000256" key="9">
    <source>
        <dbReference type="ARBA" id="ARBA00022741"/>
    </source>
</evidence>
<dbReference type="GO" id="GO:0006511">
    <property type="term" value="P:ubiquitin-dependent protein catabolic process"/>
    <property type="evidence" value="ECO:0007669"/>
    <property type="project" value="UniProtKB-ARBA"/>
</dbReference>
<dbReference type="SMART" id="SM00212">
    <property type="entry name" value="UBCc"/>
    <property type="match status" value="1"/>
</dbReference>
<dbReference type="AlphaFoldDB" id="W2T929"/>
<dbReference type="EMBL" id="KI660073">
    <property type="protein sequence ID" value="ETN78119.1"/>
    <property type="molecule type" value="Genomic_DNA"/>
</dbReference>
<dbReference type="InterPro" id="IPR042523">
    <property type="entry name" value="Atg7_N_2"/>
</dbReference>
<comment type="catalytic activity">
    <reaction evidence="1">
        <text>S-ubiquitinyl-[E1 ubiquitin-activating enzyme]-L-cysteine + [E2 ubiquitin-conjugating enzyme]-L-cysteine = [E1 ubiquitin-activating enzyme]-L-cysteine + S-ubiquitinyl-[E2 ubiquitin-conjugating enzyme]-L-cysteine.</text>
        <dbReference type="EC" id="2.3.2.23"/>
    </reaction>
</comment>
<organism evidence="19 20">
    <name type="scientific">Necator americanus</name>
    <name type="common">Human hookworm</name>
    <dbReference type="NCBI Taxonomy" id="51031"/>
    <lineage>
        <taxon>Eukaryota</taxon>
        <taxon>Metazoa</taxon>
        <taxon>Ecdysozoa</taxon>
        <taxon>Nematoda</taxon>
        <taxon>Chromadorea</taxon>
        <taxon>Rhabditida</taxon>
        <taxon>Rhabditina</taxon>
        <taxon>Rhabditomorpha</taxon>
        <taxon>Strongyloidea</taxon>
        <taxon>Ancylostomatidae</taxon>
        <taxon>Bunostominae</taxon>
        <taxon>Necator</taxon>
    </lineage>
</organism>
<dbReference type="GO" id="GO:0006914">
    <property type="term" value="P:autophagy"/>
    <property type="evidence" value="ECO:0007669"/>
    <property type="project" value="UniProtKB-KW"/>
</dbReference>
<evidence type="ECO:0000256" key="6">
    <source>
        <dbReference type="ARBA" id="ARBA00022448"/>
    </source>
</evidence>
<dbReference type="FunFam" id="3.10.110.10:FF:000101">
    <property type="entry name" value="Ubiquitin-conjugating enzyme E2 D2"/>
    <property type="match status" value="1"/>
</dbReference>
<evidence type="ECO:0000256" key="2">
    <source>
        <dbReference type="ARBA" id="ARBA00004906"/>
    </source>
</evidence>
<evidence type="ECO:0000256" key="15">
    <source>
        <dbReference type="PROSITE-ProRule" id="PRU10133"/>
    </source>
</evidence>
<dbReference type="InterPro" id="IPR000594">
    <property type="entry name" value="ThiF_NAD_FAD-bd"/>
</dbReference>
<evidence type="ECO:0000313" key="20">
    <source>
        <dbReference type="Proteomes" id="UP000053676"/>
    </source>
</evidence>
<feature type="active site" description="Glycyl thioester intermediate" evidence="15">
    <location>
        <position position="85"/>
    </location>
</feature>
<comment type="function">
    <text evidence="16">E1-like activating enzyme involved in the 2 ubiquitin-like systems required for autophagy.</text>
</comment>
<dbReference type="KEGG" id="nai:NECAME_10568"/>
<dbReference type="SUPFAM" id="SSF54495">
    <property type="entry name" value="UBC-like"/>
    <property type="match status" value="1"/>
</dbReference>
<dbReference type="NCBIfam" id="TIGR01381">
    <property type="entry name" value="E1_like_apg7"/>
    <property type="match status" value="1"/>
</dbReference>
<keyword evidence="6 16" id="KW-0813">Transport</keyword>
<protein>
    <recommendedName>
        <fullName evidence="5 16">Ubiquitin-like modifier-activating enzyme ATG7</fullName>
    </recommendedName>
    <alternativeName>
        <fullName evidence="16">Autophagy-related protein 7</fullName>
    </alternativeName>
</protein>
<dbReference type="InterPro" id="IPR042522">
    <property type="entry name" value="Atg7_N_1"/>
</dbReference>
<dbReference type="CDD" id="cd01486">
    <property type="entry name" value="Apg7"/>
    <property type="match status" value="1"/>
</dbReference>
<evidence type="ECO:0000256" key="17">
    <source>
        <dbReference type="SAM" id="Phobius"/>
    </source>
</evidence>